<feature type="transmembrane region" description="Helical" evidence="7">
    <location>
        <begin position="41"/>
        <end position="62"/>
    </location>
</feature>
<name>A0ABR2UH31_9PEZI</name>
<feature type="transmembrane region" description="Helical" evidence="7">
    <location>
        <begin position="273"/>
        <end position="291"/>
    </location>
</feature>
<evidence type="ECO:0000256" key="5">
    <source>
        <dbReference type="ARBA" id="ARBA00038359"/>
    </source>
</evidence>
<dbReference type="Pfam" id="PF20684">
    <property type="entry name" value="Fung_rhodopsin"/>
    <property type="match status" value="1"/>
</dbReference>
<evidence type="ECO:0000256" key="2">
    <source>
        <dbReference type="ARBA" id="ARBA00022692"/>
    </source>
</evidence>
<evidence type="ECO:0000256" key="3">
    <source>
        <dbReference type="ARBA" id="ARBA00022989"/>
    </source>
</evidence>
<evidence type="ECO:0000313" key="9">
    <source>
        <dbReference type="EMBL" id="KAK9413818.1"/>
    </source>
</evidence>
<dbReference type="InterPro" id="IPR052337">
    <property type="entry name" value="SAT4-like"/>
</dbReference>
<evidence type="ECO:0000259" key="8">
    <source>
        <dbReference type="Pfam" id="PF20684"/>
    </source>
</evidence>
<evidence type="ECO:0000313" key="10">
    <source>
        <dbReference type="Proteomes" id="UP001408356"/>
    </source>
</evidence>
<feature type="transmembrane region" description="Helical" evidence="7">
    <location>
        <begin position="120"/>
        <end position="142"/>
    </location>
</feature>
<dbReference type="PANTHER" id="PTHR33048:SF47">
    <property type="entry name" value="INTEGRAL MEMBRANE PROTEIN-RELATED"/>
    <property type="match status" value="1"/>
</dbReference>
<feature type="transmembrane region" description="Helical" evidence="7">
    <location>
        <begin position="154"/>
        <end position="176"/>
    </location>
</feature>
<evidence type="ECO:0000256" key="6">
    <source>
        <dbReference type="SAM" id="MobiDB-lite"/>
    </source>
</evidence>
<keyword evidence="10" id="KW-1185">Reference proteome</keyword>
<feature type="domain" description="Rhodopsin" evidence="8">
    <location>
        <begin position="58"/>
        <end position="296"/>
    </location>
</feature>
<comment type="similarity">
    <text evidence="5">Belongs to the SAT4 family.</text>
</comment>
<comment type="subcellular location">
    <subcellularLocation>
        <location evidence="1">Membrane</location>
        <topology evidence="1">Multi-pass membrane protein</topology>
    </subcellularLocation>
</comment>
<keyword evidence="3 7" id="KW-1133">Transmembrane helix</keyword>
<keyword evidence="4 7" id="KW-0472">Membrane</keyword>
<reference evidence="9 10" key="1">
    <citation type="journal article" date="2024" name="J. Plant Pathol.">
        <title>Sequence and assembly of the genome of Seiridium unicorne, isolate CBS 538.82, causal agent of cypress canker disease.</title>
        <authorList>
            <person name="Scali E."/>
            <person name="Rocca G.D."/>
            <person name="Danti R."/>
            <person name="Garbelotto M."/>
            <person name="Barberini S."/>
            <person name="Baroncelli R."/>
            <person name="Emiliani G."/>
        </authorList>
    </citation>
    <scope>NUCLEOTIDE SEQUENCE [LARGE SCALE GENOMIC DNA]</scope>
    <source>
        <strain evidence="9 10">BM-138-508</strain>
    </source>
</reference>
<dbReference type="PANTHER" id="PTHR33048">
    <property type="entry name" value="PTH11-LIKE INTEGRAL MEMBRANE PROTEIN (AFU_ORTHOLOGUE AFUA_5G11245)"/>
    <property type="match status" value="1"/>
</dbReference>
<organism evidence="9 10">
    <name type="scientific">Seiridium unicorne</name>
    <dbReference type="NCBI Taxonomy" id="138068"/>
    <lineage>
        <taxon>Eukaryota</taxon>
        <taxon>Fungi</taxon>
        <taxon>Dikarya</taxon>
        <taxon>Ascomycota</taxon>
        <taxon>Pezizomycotina</taxon>
        <taxon>Sordariomycetes</taxon>
        <taxon>Xylariomycetidae</taxon>
        <taxon>Amphisphaeriales</taxon>
        <taxon>Sporocadaceae</taxon>
        <taxon>Seiridium</taxon>
    </lineage>
</organism>
<feature type="transmembrane region" description="Helical" evidence="7">
    <location>
        <begin position="235"/>
        <end position="261"/>
    </location>
</feature>
<protein>
    <recommendedName>
        <fullName evidence="8">Rhodopsin domain-containing protein</fullName>
    </recommendedName>
</protein>
<keyword evidence="2 7" id="KW-0812">Transmembrane</keyword>
<dbReference type="InterPro" id="IPR049326">
    <property type="entry name" value="Rhodopsin_dom_fungi"/>
</dbReference>
<feature type="region of interest" description="Disordered" evidence="6">
    <location>
        <begin position="336"/>
        <end position="356"/>
    </location>
</feature>
<evidence type="ECO:0000256" key="4">
    <source>
        <dbReference type="ARBA" id="ARBA00023136"/>
    </source>
</evidence>
<accession>A0ABR2UH31</accession>
<feature type="transmembrane region" description="Helical" evidence="7">
    <location>
        <begin position="74"/>
        <end position="100"/>
    </location>
</feature>
<sequence>MAPAVILRSASAAIPPEVVAALPPELQAQVPLYDENLQPNLYAADVVCLVAAYIAVYLRIYARRLKAQPLGWDDYLIFVALFFTSVFVGLCIFVTVYGLGRHTIVTALEHPERVVPFAKGTLAAGVIYNPALVSTKVSILALYHRLFPGKRFKWVCVGVGAFVIAYSITAVMTNIFQCTPVESNWDKSITAHCVNLGSELVAVSSLNVLTDAAILCLPMPFIWRLKTDFRRKLQLTCMFLLGSFVVVVSIVRVTYVAGVSFSDGFWVNSFPSMWSVVENCVAIVAACLPVLRPVFNKVIYGDPEGTDQFGSGKKLSSGPSSYNRHIVTIGGSDIPMGNYSNGSGPKRPPRGINVTNSTTISRDQRLPKGSFERLTDIYGIDH</sequence>
<evidence type="ECO:0000256" key="1">
    <source>
        <dbReference type="ARBA" id="ARBA00004141"/>
    </source>
</evidence>
<feature type="transmembrane region" description="Helical" evidence="7">
    <location>
        <begin position="200"/>
        <end position="223"/>
    </location>
</feature>
<dbReference type="Proteomes" id="UP001408356">
    <property type="component" value="Unassembled WGS sequence"/>
</dbReference>
<comment type="caution">
    <text evidence="9">The sequence shown here is derived from an EMBL/GenBank/DDBJ whole genome shotgun (WGS) entry which is preliminary data.</text>
</comment>
<evidence type="ECO:0000256" key="7">
    <source>
        <dbReference type="SAM" id="Phobius"/>
    </source>
</evidence>
<dbReference type="EMBL" id="JARVKF010000434">
    <property type="protein sequence ID" value="KAK9413818.1"/>
    <property type="molecule type" value="Genomic_DNA"/>
</dbReference>
<gene>
    <name evidence="9" type="ORF">SUNI508_11636</name>
</gene>
<proteinExistence type="inferred from homology"/>